<proteinExistence type="predicted"/>
<accession>A0AAI8V976</accession>
<keyword evidence="2" id="KW-1185">Reference proteome</keyword>
<dbReference type="Proteomes" id="UP001295740">
    <property type="component" value="Unassembled WGS sequence"/>
</dbReference>
<organism evidence="1 2">
    <name type="scientific">Anthostomella pinea</name>
    <dbReference type="NCBI Taxonomy" id="933095"/>
    <lineage>
        <taxon>Eukaryota</taxon>
        <taxon>Fungi</taxon>
        <taxon>Dikarya</taxon>
        <taxon>Ascomycota</taxon>
        <taxon>Pezizomycotina</taxon>
        <taxon>Sordariomycetes</taxon>
        <taxon>Xylariomycetidae</taxon>
        <taxon>Xylariales</taxon>
        <taxon>Xylariaceae</taxon>
        <taxon>Anthostomella</taxon>
    </lineage>
</organism>
<sequence length="61" mass="6684">MEQVTADLYNVFLVTEIGTTAVSAVTLAIVRAARILVTATEATAKMQHQRPTYHNLPQKLS</sequence>
<reference evidence="1" key="1">
    <citation type="submission" date="2023-10" db="EMBL/GenBank/DDBJ databases">
        <authorList>
            <person name="Hackl T."/>
        </authorList>
    </citation>
    <scope>NUCLEOTIDE SEQUENCE</scope>
</reference>
<evidence type="ECO:0000313" key="1">
    <source>
        <dbReference type="EMBL" id="CAJ2500352.1"/>
    </source>
</evidence>
<dbReference type="AlphaFoldDB" id="A0AAI8V976"/>
<comment type="caution">
    <text evidence="1">The sequence shown here is derived from an EMBL/GenBank/DDBJ whole genome shotgun (WGS) entry which is preliminary data.</text>
</comment>
<protein>
    <submittedName>
        <fullName evidence="1">Uu.00g032050.m01.CDS01</fullName>
    </submittedName>
</protein>
<gene>
    <name evidence="1" type="ORF">KHLLAP_LOCUS820</name>
</gene>
<name>A0AAI8V976_9PEZI</name>
<evidence type="ECO:0000313" key="2">
    <source>
        <dbReference type="Proteomes" id="UP001295740"/>
    </source>
</evidence>
<dbReference type="EMBL" id="CAUWAG010000003">
    <property type="protein sequence ID" value="CAJ2500352.1"/>
    <property type="molecule type" value="Genomic_DNA"/>
</dbReference>